<dbReference type="Gene3D" id="3.10.129.10">
    <property type="entry name" value="Hotdog Thioesterase"/>
    <property type="match status" value="1"/>
</dbReference>
<dbReference type="InterPro" id="IPR048274">
    <property type="entry name" value="MC_hydratase"/>
</dbReference>
<sequence>MHYEEFTVGDVYRHARGKTVTEMDGVGIANMVMNTAQAHFNAHARQGSAFPHVLVFGGVTISMVIGLTTQDTAEHALAELGLDKIRLKAPVTHGDTLYAYTEVLSKEDGVVTFKHWGVNQDDVVVFEGERRVLMRRLAGAR</sequence>
<dbReference type="EMBL" id="VMNW02000003">
    <property type="protein sequence ID" value="KAA9166090.1"/>
    <property type="molecule type" value="Genomic_DNA"/>
</dbReference>
<dbReference type="InterPro" id="IPR052342">
    <property type="entry name" value="MCH/BMMD"/>
</dbReference>
<dbReference type="CDD" id="cd03451">
    <property type="entry name" value="FkbR2"/>
    <property type="match status" value="1"/>
</dbReference>
<dbReference type="PANTHER" id="PTHR43664:SF1">
    <property type="entry name" value="BETA-METHYLMALYL-COA DEHYDRATASE"/>
    <property type="match status" value="1"/>
</dbReference>
<evidence type="ECO:0000313" key="1">
    <source>
        <dbReference type="EMBL" id="KAA9166090.1"/>
    </source>
</evidence>
<dbReference type="SUPFAM" id="SSF54637">
    <property type="entry name" value="Thioesterase/thiol ester dehydrase-isomerase"/>
    <property type="match status" value="1"/>
</dbReference>
<proteinExistence type="predicted"/>
<dbReference type="Pfam" id="PF19315">
    <property type="entry name" value="MC_hydratase"/>
    <property type="match status" value="1"/>
</dbReference>
<protein>
    <submittedName>
        <fullName evidence="1">MaoC family dehydratase</fullName>
    </submittedName>
</protein>
<name>A0A5N0VLN1_9PSEU</name>
<dbReference type="OrthoDB" id="9759612at2"/>
<keyword evidence="2" id="KW-1185">Reference proteome</keyword>
<organism evidence="1 2">
    <name type="scientific">Amycolatopsis acidicola</name>
    <dbReference type="NCBI Taxonomy" id="2596893"/>
    <lineage>
        <taxon>Bacteria</taxon>
        <taxon>Bacillati</taxon>
        <taxon>Actinomycetota</taxon>
        <taxon>Actinomycetes</taxon>
        <taxon>Pseudonocardiales</taxon>
        <taxon>Pseudonocardiaceae</taxon>
        <taxon>Amycolatopsis</taxon>
    </lineage>
</organism>
<accession>A0A5N0VLN1</accession>
<evidence type="ECO:0000313" key="2">
    <source>
        <dbReference type="Proteomes" id="UP000319769"/>
    </source>
</evidence>
<dbReference type="GO" id="GO:0016829">
    <property type="term" value="F:lyase activity"/>
    <property type="evidence" value="ECO:0007669"/>
    <property type="project" value="InterPro"/>
</dbReference>
<dbReference type="PANTHER" id="PTHR43664">
    <property type="entry name" value="MONOAMINE OXIDASE-RELATED"/>
    <property type="match status" value="1"/>
</dbReference>
<gene>
    <name evidence="1" type="ORF">FPZ12_003835</name>
</gene>
<dbReference type="AlphaFoldDB" id="A0A5N0VLN1"/>
<dbReference type="RefSeq" id="WP_144745571.1">
    <property type="nucleotide sequence ID" value="NZ_VMNW02000003.1"/>
</dbReference>
<reference evidence="1" key="1">
    <citation type="submission" date="2019-09" db="EMBL/GenBank/DDBJ databases">
        <authorList>
            <person name="Teo W.F.A."/>
            <person name="Duangmal K."/>
        </authorList>
    </citation>
    <scope>NUCLEOTIDE SEQUENCE [LARGE SCALE GENOMIC DNA]</scope>
    <source>
        <strain evidence="1">K81G1</strain>
    </source>
</reference>
<dbReference type="Proteomes" id="UP000319769">
    <property type="component" value="Unassembled WGS sequence"/>
</dbReference>
<comment type="caution">
    <text evidence="1">The sequence shown here is derived from an EMBL/GenBank/DDBJ whole genome shotgun (WGS) entry which is preliminary data.</text>
</comment>
<dbReference type="InterPro" id="IPR029069">
    <property type="entry name" value="HotDog_dom_sf"/>
</dbReference>